<proteinExistence type="predicted"/>
<keyword evidence="2" id="KW-1185">Reference proteome</keyword>
<dbReference type="SUPFAM" id="SSF89796">
    <property type="entry name" value="CoA-transferase family III (CaiB/BaiF)"/>
    <property type="match status" value="1"/>
</dbReference>
<name>A0ABQ3K1P9_9PSEU</name>
<dbReference type="InterPro" id="IPR023606">
    <property type="entry name" value="CoA-Trfase_III_dom_1_sf"/>
</dbReference>
<gene>
    <name evidence="1" type="ORF">GCM10017567_00710</name>
</gene>
<dbReference type="Pfam" id="PF02515">
    <property type="entry name" value="CoA_transf_3"/>
    <property type="match status" value="1"/>
</dbReference>
<evidence type="ECO:0000313" key="2">
    <source>
        <dbReference type="Proteomes" id="UP000649955"/>
    </source>
</evidence>
<reference evidence="2" key="1">
    <citation type="journal article" date="2019" name="Int. J. Syst. Evol. Microbiol.">
        <title>The Global Catalogue of Microorganisms (GCM) 10K type strain sequencing project: providing services to taxonomists for standard genome sequencing and annotation.</title>
        <authorList>
            <consortium name="The Broad Institute Genomics Platform"/>
            <consortium name="The Broad Institute Genome Sequencing Center for Infectious Disease"/>
            <person name="Wu L."/>
            <person name="Ma J."/>
        </authorList>
    </citation>
    <scope>NUCLEOTIDE SEQUENCE [LARGE SCALE GENOMIC DNA]</scope>
    <source>
        <strain evidence="2">CGMCC 4.7680</strain>
    </source>
</reference>
<dbReference type="EMBL" id="BNAW01000001">
    <property type="protein sequence ID" value="GHF90603.1"/>
    <property type="molecule type" value="Genomic_DNA"/>
</dbReference>
<dbReference type="InterPro" id="IPR003673">
    <property type="entry name" value="CoA-Trfase_fam_III"/>
</dbReference>
<protein>
    <submittedName>
        <fullName evidence="1">Uncharacterized protein</fullName>
    </submittedName>
</protein>
<sequence>MANRGALEGEIERIFAKLTGTELEARLTAGRIAHARRRDLPEVLAHPQLTARDRFAEVATPAGPVRATLPPITVLGRAPRMDAVPALGEHTDAVLAEFGFDAETLRRQGEV</sequence>
<comment type="caution">
    <text evidence="1">The sequence shown here is derived from an EMBL/GenBank/DDBJ whole genome shotgun (WGS) entry which is preliminary data.</text>
</comment>
<evidence type="ECO:0000313" key="1">
    <source>
        <dbReference type="EMBL" id="GHF90603.1"/>
    </source>
</evidence>
<organism evidence="1 2">
    <name type="scientific">Amycolatopsis bullii</name>
    <dbReference type="NCBI Taxonomy" id="941987"/>
    <lineage>
        <taxon>Bacteria</taxon>
        <taxon>Bacillati</taxon>
        <taxon>Actinomycetota</taxon>
        <taxon>Actinomycetes</taxon>
        <taxon>Pseudonocardiales</taxon>
        <taxon>Pseudonocardiaceae</taxon>
        <taxon>Amycolatopsis</taxon>
    </lineage>
</organism>
<dbReference type="Gene3D" id="3.40.50.10540">
    <property type="entry name" value="Crotonobetainyl-coa:carnitine coa-transferase, domain 1"/>
    <property type="match status" value="1"/>
</dbReference>
<dbReference type="Proteomes" id="UP000649955">
    <property type="component" value="Unassembled WGS sequence"/>
</dbReference>
<accession>A0ABQ3K1P9</accession>